<gene>
    <name evidence="1" type="ORF">GCM10022255_047280</name>
</gene>
<keyword evidence="2" id="KW-1185">Reference proteome</keyword>
<dbReference type="SUPFAM" id="SSF55961">
    <property type="entry name" value="Bet v1-like"/>
    <property type="match status" value="1"/>
</dbReference>
<reference evidence="2" key="1">
    <citation type="journal article" date="2019" name="Int. J. Syst. Evol. Microbiol.">
        <title>The Global Catalogue of Microorganisms (GCM) 10K type strain sequencing project: providing services to taxonomists for standard genome sequencing and annotation.</title>
        <authorList>
            <consortium name="The Broad Institute Genomics Platform"/>
            <consortium name="The Broad Institute Genome Sequencing Center for Infectious Disease"/>
            <person name="Wu L."/>
            <person name="Ma J."/>
        </authorList>
    </citation>
    <scope>NUCLEOTIDE SEQUENCE [LARGE SCALE GENOMIC DNA]</scope>
    <source>
        <strain evidence="2">JCM 17441</strain>
    </source>
</reference>
<evidence type="ECO:0000313" key="2">
    <source>
        <dbReference type="Proteomes" id="UP001500620"/>
    </source>
</evidence>
<organism evidence="1 2">
    <name type="scientific">Dactylosporangium darangshiense</name>
    <dbReference type="NCBI Taxonomy" id="579108"/>
    <lineage>
        <taxon>Bacteria</taxon>
        <taxon>Bacillati</taxon>
        <taxon>Actinomycetota</taxon>
        <taxon>Actinomycetes</taxon>
        <taxon>Micromonosporales</taxon>
        <taxon>Micromonosporaceae</taxon>
        <taxon>Dactylosporangium</taxon>
    </lineage>
</organism>
<evidence type="ECO:0000313" key="1">
    <source>
        <dbReference type="EMBL" id="GAA4252098.1"/>
    </source>
</evidence>
<accession>A0ABP8DBK9</accession>
<dbReference type="InterPro" id="IPR019587">
    <property type="entry name" value="Polyketide_cyclase/dehydratase"/>
</dbReference>
<dbReference type="InterPro" id="IPR023393">
    <property type="entry name" value="START-like_dom_sf"/>
</dbReference>
<comment type="caution">
    <text evidence="1">The sequence shown here is derived from an EMBL/GenBank/DDBJ whole genome shotgun (WGS) entry which is preliminary data.</text>
</comment>
<protein>
    <submittedName>
        <fullName evidence="1">SRPBCC family protein</fullName>
    </submittedName>
</protein>
<dbReference type="Pfam" id="PF10604">
    <property type="entry name" value="Polyketide_cyc2"/>
    <property type="match status" value="1"/>
</dbReference>
<proteinExistence type="predicted"/>
<dbReference type="EMBL" id="BAABAT010000012">
    <property type="protein sequence ID" value="GAA4252098.1"/>
    <property type="molecule type" value="Genomic_DNA"/>
</dbReference>
<dbReference type="RefSeq" id="WP_345129304.1">
    <property type="nucleotide sequence ID" value="NZ_BAABAT010000012.1"/>
</dbReference>
<name>A0ABP8DBK9_9ACTN</name>
<dbReference type="Gene3D" id="3.30.530.20">
    <property type="match status" value="1"/>
</dbReference>
<sequence length="143" mass="15507">MWEYEHAVDTAATAPAVWAVWSDVMTWPAWNAGVEKVDIDGPFAPGTRFRMTPPGEEAIEMRLADVVPHELFTDVMDAGDFVVTTVHRLQPNPAGGTRVVYRTEITGPAAAEVGPQLGPAITADFPEVLAALVRHAEASERKD</sequence>
<dbReference type="Proteomes" id="UP001500620">
    <property type="component" value="Unassembled WGS sequence"/>
</dbReference>